<dbReference type="Gene3D" id="3.30.460.10">
    <property type="entry name" value="Beta Polymerase, domain 2"/>
    <property type="match status" value="1"/>
</dbReference>
<dbReference type="SUPFAM" id="SSF81301">
    <property type="entry name" value="Nucleotidyltransferase"/>
    <property type="match status" value="1"/>
</dbReference>
<gene>
    <name evidence="1" type="ORF">AUJ29_01620</name>
</gene>
<organism evidence="1 2">
    <name type="scientific">Candidatus Kuenenbacteria bacterium CG1_02_38_13</name>
    <dbReference type="NCBI Taxonomy" id="1805235"/>
    <lineage>
        <taxon>Bacteria</taxon>
        <taxon>Candidatus Kueneniibacteriota</taxon>
    </lineage>
</organism>
<sequence length="95" mass="10905">MIPARYLEQIKTMLFDFNQDGKCRFFLFGSSLARSRFGDVDIGVMGKVADKDIGCLREKFRDSTLPYGVDVVDFNKVSKQFKNNVLNNKVLWITS</sequence>
<comment type="caution">
    <text evidence="1">The sequence shown here is derived from an EMBL/GenBank/DDBJ whole genome shotgun (WGS) entry which is preliminary data.</text>
</comment>
<name>A0A1J4TYW2_9BACT</name>
<protein>
    <submittedName>
        <fullName evidence="1">Uncharacterized protein</fullName>
    </submittedName>
</protein>
<dbReference type="InterPro" id="IPR043519">
    <property type="entry name" value="NT_sf"/>
</dbReference>
<accession>A0A1J4TYW2</accession>
<dbReference type="Proteomes" id="UP000182465">
    <property type="component" value="Unassembled WGS sequence"/>
</dbReference>
<proteinExistence type="predicted"/>
<evidence type="ECO:0000313" key="2">
    <source>
        <dbReference type="Proteomes" id="UP000182465"/>
    </source>
</evidence>
<dbReference type="EMBL" id="MNVB01000035">
    <property type="protein sequence ID" value="OIO17258.1"/>
    <property type="molecule type" value="Genomic_DNA"/>
</dbReference>
<dbReference type="AlphaFoldDB" id="A0A1J4TYW2"/>
<evidence type="ECO:0000313" key="1">
    <source>
        <dbReference type="EMBL" id="OIO17258.1"/>
    </source>
</evidence>
<reference evidence="1" key="1">
    <citation type="journal article" date="2016" name="Environ. Microbiol.">
        <title>Genomic resolution of a cold subsurface aquifer community provides metabolic insights for novel microbes adapted to high CO concentrations.</title>
        <authorList>
            <person name="Probst A.J."/>
            <person name="Castelle C.J."/>
            <person name="Singh A."/>
            <person name="Brown C.T."/>
            <person name="Anantharaman K."/>
            <person name="Sharon I."/>
            <person name="Hug L.A."/>
            <person name="Burstein D."/>
            <person name="Emerson J.B."/>
            <person name="Thomas B.C."/>
            <person name="Banfield J.F."/>
        </authorList>
    </citation>
    <scope>NUCLEOTIDE SEQUENCE [LARGE SCALE GENOMIC DNA]</scope>
    <source>
        <strain evidence="1">CG1_02_38_13</strain>
    </source>
</reference>